<dbReference type="SMART" id="SM00421">
    <property type="entry name" value="HTH_LUXR"/>
    <property type="match status" value="1"/>
</dbReference>
<dbReference type="OrthoDB" id="9782655at2"/>
<protein>
    <submittedName>
        <fullName evidence="5">PAS domain S-box-containing protein</fullName>
    </submittedName>
</protein>
<dbReference type="Gene3D" id="3.30.450.20">
    <property type="entry name" value="PAS domain"/>
    <property type="match status" value="1"/>
</dbReference>
<keyword evidence="6" id="KW-1185">Reference proteome</keyword>
<organism evidence="5 6">
    <name type="scientific">Bradyrhizobium stylosanthis</name>
    <dbReference type="NCBI Taxonomy" id="1803665"/>
    <lineage>
        <taxon>Bacteria</taxon>
        <taxon>Pseudomonadati</taxon>
        <taxon>Pseudomonadota</taxon>
        <taxon>Alphaproteobacteria</taxon>
        <taxon>Hyphomicrobiales</taxon>
        <taxon>Nitrobacteraceae</taxon>
        <taxon>Bradyrhizobium</taxon>
    </lineage>
</organism>
<dbReference type="Proteomes" id="UP000319949">
    <property type="component" value="Unassembled WGS sequence"/>
</dbReference>
<feature type="domain" description="HTH luxR-type" evidence="4">
    <location>
        <begin position="125"/>
        <end position="189"/>
    </location>
</feature>
<dbReference type="Pfam" id="PF00196">
    <property type="entry name" value="GerE"/>
    <property type="match status" value="1"/>
</dbReference>
<dbReference type="Gene3D" id="1.10.10.10">
    <property type="entry name" value="Winged helix-like DNA-binding domain superfamily/Winged helix DNA-binding domain"/>
    <property type="match status" value="1"/>
</dbReference>
<evidence type="ECO:0000313" key="6">
    <source>
        <dbReference type="Proteomes" id="UP000319949"/>
    </source>
</evidence>
<dbReference type="InterPro" id="IPR000014">
    <property type="entry name" value="PAS"/>
</dbReference>
<dbReference type="EMBL" id="VITK01000010">
    <property type="protein sequence ID" value="TWA92542.1"/>
    <property type="molecule type" value="Genomic_DNA"/>
</dbReference>
<dbReference type="AlphaFoldDB" id="A0A560D606"/>
<evidence type="ECO:0000256" key="3">
    <source>
        <dbReference type="ARBA" id="ARBA00023163"/>
    </source>
</evidence>
<evidence type="ECO:0000256" key="2">
    <source>
        <dbReference type="ARBA" id="ARBA00023125"/>
    </source>
</evidence>
<dbReference type="CDD" id="cd00130">
    <property type="entry name" value="PAS"/>
    <property type="match status" value="1"/>
</dbReference>
<sequence length="189" mass="21116">MKAASADIDYRRAFQDAPVGQAIASNRVITACNKAFAEIFGGKPNEFTGTTFERLYPSQTHFESAGVRVGPLLAKEKVFSDDRVMRRLDGELFWVHVRGFTYTPKDPHRNTLWVFTELSSRQPKKVTIGGSLTPRERDIAALLIEGKTGKEAALSLGISPRTVDIYKTRLLRKYSVTNTPDLVQRLLTG</sequence>
<name>A0A560D606_9BRAD</name>
<dbReference type="InterPro" id="IPR016032">
    <property type="entry name" value="Sig_transdc_resp-reg_C-effctor"/>
</dbReference>
<dbReference type="PRINTS" id="PR00038">
    <property type="entry name" value="HTHLUXR"/>
</dbReference>
<dbReference type="Pfam" id="PF13426">
    <property type="entry name" value="PAS_9"/>
    <property type="match status" value="1"/>
</dbReference>
<comment type="caution">
    <text evidence="5">The sequence shown here is derived from an EMBL/GenBank/DDBJ whole genome shotgun (WGS) entry which is preliminary data.</text>
</comment>
<keyword evidence="1" id="KW-0805">Transcription regulation</keyword>
<evidence type="ECO:0000313" key="5">
    <source>
        <dbReference type="EMBL" id="TWA92542.1"/>
    </source>
</evidence>
<keyword evidence="2" id="KW-0238">DNA-binding</keyword>
<dbReference type="NCBIfam" id="TIGR00229">
    <property type="entry name" value="sensory_box"/>
    <property type="match status" value="1"/>
</dbReference>
<dbReference type="SUPFAM" id="SSF55785">
    <property type="entry name" value="PYP-like sensor domain (PAS domain)"/>
    <property type="match status" value="1"/>
</dbReference>
<dbReference type="InterPro" id="IPR000792">
    <property type="entry name" value="Tscrpt_reg_LuxR_C"/>
</dbReference>
<dbReference type="InterPro" id="IPR035965">
    <property type="entry name" value="PAS-like_dom_sf"/>
</dbReference>
<dbReference type="RefSeq" id="WP_145668806.1">
    <property type="nucleotide sequence ID" value="NZ_VITK01000010.1"/>
</dbReference>
<dbReference type="CDD" id="cd06170">
    <property type="entry name" value="LuxR_C_like"/>
    <property type="match status" value="1"/>
</dbReference>
<dbReference type="GO" id="GO:0006355">
    <property type="term" value="P:regulation of DNA-templated transcription"/>
    <property type="evidence" value="ECO:0007669"/>
    <property type="project" value="InterPro"/>
</dbReference>
<dbReference type="SUPFAM" id="SSF46894">
    <property type="entry name" value="C-terminal effector domain of the bipartite response regulators"/>
    <property type="match status" value="1"/>
</dbReference>
<evidence type="ECO:0000256" key="1">
    <source>
        <dbReference type="ARBA" id="ARBA00023015"/>
    </source>
</evidence>
<dbReference type="PANTHER" id="PTHR44688">
    <property type="entry name" value="DNA-BINDING TRANSCRIPTIONAL ACTIVATOR DEVR_DOSR"/>
    <property type="match status" value="1"/>
</dbReference>
<gene>
    <name evidence="5" type="ORF">FBZ96_11012</name>
</gene>
<dbReference type="PANTHER" id="PTHR44688:SF16">
    <property type="entry name" value="DNA-BINDING TRANSCRIPTIONAL ACTIVATOR DEVR_DOSR"/>
    <property type="match status" value="1"/>
</dbReference>
<proteinExistence type="predicted"/>
<reference evidence="5 6" key="1">
    <citation type="submission" date="2019-06" db="EMBL/GenBank/DDBJ databases">
        <title>Genomic Encyclopedia of Type Strains, Phase IV (KMG-V): Genome sequencing to study the core and pangenomes of soil and plant-associated prokaryotes.</title>
        <authorList>
            <person name="Whitman W."/>
        </authorList>
    </citation>
    <scope>NUCLEOTIDE SEQUENCE [LARGE SCALE GENOMIC DNA]</scope>
    <source>
        <strain evidence="5 6">BR 510</strain>
    </source>
</reference>
<dbReference type="GO" id="GO:0003677">
    <property type="term" value="F:DNA binding"/>
    <property type="evidence" value="ECO:0007669"/>
    <property type="project" value="UniProtKB-KW"/>
</dbReference>
<keyword evidence="3" id="KW-0804">Transcription</keyword>
<dbReference type="PROSITE" id="PS50043">
    <property type="entry name" value="HTH_LUXR_2"/>
    <property type="match status" value="1"/>
</dbReference>
<evidence type="ECO:0000259" key="4">
    <source>
        <dbReference type="PROSITE" id="PS50043"/>
    </source>
</evidence>
<accession>A0A560D606</accession>
<dbReference type="InterPro" id="IPR036388">
    <property type="entry name" value="WH-like_DNA-bd_sf"/>
</dbReference>